<gene>
    <name evidence="4" type="ORF">KP79_PYT14913</name>
</gene>
<comment type="similarity">
    <text evidence="1">Belongs to the MIP18 family.</text>
</comment>
<dbReference type="Gene3D" id="6.10.250.1280">
    <property type="match status" value="1"/>
</dbReference>
<dbReference type="SUPFAM" id="SSF117916">
    <property type="entry name" value="Fe-S cluster assembly (FSCA) domain-like"/>
    <property type="match status" value="1"/>
</dbReference>
<dbReference type="OrthoDB" id="2746at2759"/>
<evidence type="ECO:0000256" key="2">
    <source>
        <dbReference type="ARBA" id="ARBA00022829"/>
    </source>
</evidence>
<reference evidence="4 5" key="1">
    <citation type="journal article" date="2017" name="Nat. Ecol. Evol.">
        <title>Scallop genome provides insights into evolution of bilaterian karyotype and development.</title>
        <authorList>
            <person name="Wang S."/>
            <person name="Zhang J."/>
            <person name="Jiao W."/>
            <person name="Li J."/>
            <person name="Xun X."/>
            <person name="Sun Y."/>
            <person name="Guo X."/>
            <person name="Huan P."/>
            <person name="Dong B."/>
            <person name="Zhang L."/>
            <person name="Hu X."/>
            <person name="Sun X."/>
            <person name="Wang J."/>
            <person name="Zhao C."/>
            <person name="Wang Y."/>
            <person name="Wang D."/>
            <person name="Huang X."/>
            <person name="Wang R."/>
            <person name="Lv J."/>
            <person name="Li Y."/>
            <person name="Zhang Z."/>
            <person name="Liu B."/>
            <person name="Lu W."/>
            <person name="Hui Y."/>
            <person name="Liang J."/>
            <person name="Zhou Z."/>
            <person name="Hou R."/>
            <person name="Li X."/>
            <person name="Liu Y."/>
            <person name="Li H."/>
            <person name="Ning X."/>
            <person name="Lin Y."/>
            <person name="Zhao L."/>
            <person name="Xing Q."/>
            <person name="Dou J."/>
            <person name="Li Y."/>
            <person name="Mao J."/>
            <person name="Guo H."/>
            <person name="Dou H."/>
            <person name="Li T."/>
            <person name="Mu C."/>
            <person name="Jiang W."/>
            <person name="Fu Q."/>
            <person name="Fu X."/>
            <person name="Miao Y."/>
            <person name="Liu J."/>
            <person name="Yu Q."/>
            <person name="Li R."/>
            <person name="Liao H."/>
            <person name="Li X."/>
            <person name="Kong Y."/>
            <person name="Jiang Z."/>
            <person name="Chourrout D."/>
            <person name="Li R."/>
            <person name="Bao Z."/>
        </authorList>
    </citation>
    <scope>NUCLEOTIDE SEQUENCE [LARGE SCALE GENOMIC DNA]</scope>
    <source>
        <strain evidence="4 5">PY_sf001</strain>
    </source>
</reference>
<name>A0A210QDW5_MIZYE</name>
<dbReference type="InterPro" id="IPR034904">
    <property type="entry name" value="FSCA_dom_sf"/>
</dbReference>
<comment type="caution">
    <text evidence="4">The sequence shown here is derived from an EMBL/GenBank/DDBJ whole genome shotgun (WGS) entry which is preliminary data.</text>
</comment>
<evidence type="ECO:0000313" key="4">
    <source>
        <dbReference type="EMBL" id="OWF46953.1"/>
    </source>
</evidence>
<protein>
    <submittedName>
        <fullName evidence="4">Uncharacterized protein</fullName>
    </submittedName>
</protein>
<accession>A0A210QDW5</accession>
<dbReference type="EMBL" id="NEDP02004063">
    <property type="protein sequence ID" value="OWF46953.1"/>
    <property type="molecule type" value="Genomic_DNA"/>
</dbReference>
<dbReference type="AlphaFoldDB" id="A0A210QDW5"/>
<dbReference type="FunFam" id="3.30.300.130:FF:000004">
    <property type="entry name" value="cytosolic iron-sulfur assembly component 2A"/>
    <property type="match status" value="1"/>
</dbReference>
<feature type="region of interest" description="Disordered" evidence="3">
    <location>
        <begin position="1"/>
        <end position="20"/>
    </location>
</feature>
<sequence>MSNLKQVVSNGDSNQGATSASNVCQPAIANTNGDDTECEQLQQLIFDLIRGIEDPEKPSNLEDLEVVREEDVFVKKCGEDEFGVRIEFIPTVPHCSLAPLIGLCIRSKLQRSLTEKYKLDIFIKKGKHSTADEINKQINDKERIAAAMENPNLRKLVDKCLEEEY</sequence>
<dbReference type="InterPro" id="IPR039796">
    <property type="entry name" value="MIP18"/>
</dbReference>
<dbReference type="PANTHER" id="PTHR12377:SF2">
    <property type="entry name" value="CYTOSOLIC IRON-SULFUR ASSEMBLY COMPONENT 2A"/>
    <property type="match status" value="1"/>
</dbReference>
<keyword evidence="5" id="KW-1185">Reference proteome</keyword>
<dbReference type="STRING" id="6573.A0A210QDW5"/>
<keyword evidence="2" id="KW-0159">Chromosome partition</keyword>
<evidence type="ECO:0000313" key="5">
    <source>
        <dbReference type="Proteomes" id="UP000242188"/>
    </source>
</evidence>
<proteinExistence type="inferred from homology"/>
<evidence type="ECO:0000256" key="3">
    <source>
        <dbReference type="SAM" id="MobiDB-lite"/>
    </source>
</evidence>
<dbReference type="Gene3D" id="3.30.300.130">
    <property type="entry name" value="Fe-S cluster assembly (FSCA)"/>
    <property type="match status" value="1"/>
</dbReference>
<dbReference type="Proteomes" id="UP000242188">
    <property type="component" value="Unassembled WGS sequence"/>
</dbReference>
<evidence type="ECO:0000256" key="1">
    <source>
        <dbReference type="ARBA" id="ARBA00010381"/>
    </source>
</evidence>
<dbReference type="PANTHER" id="PTHR12377">
    <property type="entry name" value="CYTOSOLIC IRON-SULFUR ASSEMBLY COMPONENT 2B-RELATED"/>
    <property type="match status" value="1"/>
</dbReference>
<dbReference type="GO" id="GO:0007059">
    <property type="term" value="P:chromosome segregation"/>
    <property type="evidence" value="ECO:0007669"/>
    <property type="project" value="UniProtKB-KW"/>
</dbReference>
<organism evidence="4 5">
    <name type="scientific">Mizuhopecten yessoensis</name>
    <name type="common">Japanese scallop</name>
    <name type="synonym">Patinopecten yessoensis</name>
    <dbReference type="NCBI Taxonomy" id="6573"/>
    <lineage>
        <taxon>Eukaryota</taxon>
        <taxon>Metazoa</taxon>
        <taxon>Spiralia</taxon>
        <taxon>Lophotrochozoa</taxon>
        <taxon>Mollusca</taxon>
        <taxon>Bivalvia</taxon>
        <taxon>Autobranchia</taxon>
        <taxon>Pteriomorphia</taxon>
        <taxon>Pectinida</taxon>
        <taxon>Pectinoidea</taxon>
        <taxon>Pectinidae</taxon>
        <taxon>Mizuhopecten</taxon>
    </lineage>
</organism>
<dbReference type="GO" id="GO:0051604">
    <property type="term" value="P:protein maturation"/>
    <property type="evidence" value="ECO:0007669"/>
    <property type="project" value="InterPro"/>
</dbReference>